<evidence type="ECO:0000313" key="1">
    <source>
        <dbReference type="EMBL" id="SAL46427.1"/>
    </source>
</evidence>
<dbReference type="AlphaFoldDB" id="A0A158HQV9"/>
<name>A0A158HQV9_CABSO</name>
<proteinExistence type="predicted"/>
<protein>
    <submittedName>
        <fullName evidence="1">Uncharacterized protein</fullName>
    </submittedName>
</protein>
<sequence>MKLASQTIDTHRLREARSLAAACANAEDASVWRWFSALMESGKIRWCLRDNKWLVTVNHHHVATASSFDEAIRTAKARSGFTHM</sequence>
<organism evidence="1 2">
    <name type="scientific">Caballeronia sordidicola</name>
    <name type="common">Burkholderia sordidicola</name>
    <dbReference type="NCBI Taxonomy" id="196367"/>
    <lineage>
        <taxon>Bacteria</taxon>
        <taxon>Pseudomonadati</taxon>
        <taxon>Pseudomonadota</taxon>
        <taxon>Betaproteobacteria</taxon>
        <taxon>Burkholderiales</taxon>
        <taxon>Burkholderiaceae</taxon>
        <taxon>Caballeronia</taxon>
    </lineage>
</organism>
<dbReference type="EMBL" id="FCOC02000019">
    <property type="protein sequence ID" value="SAL46427.1"/>
    <property type="molecule type" value="Genomic_DNA"/>
</dbReference>
<evidence type="ECO:0000313" key="2">
    <source>
        <dbReference type="Proteomes" id="UP000054893"/>
    </source>
</evidence>
<reference evidence="1 2" key="1">
    <citation type="submission" date="2016-01" db="EMBL/GenBank/DDBJ databases">
        <authorList>
            <person name="Oliw E.H."/>
        </authorList>
    </citation>
    <scope>NUCLEOTIDE SEQUENCE [LARGE SCALE GENOMIC DNA]</scope>
    <source>
        <strain evidence="1">LMG 22029</strain>
    </source>
</reference>
<gene>
    <name evidence="1" type="ORF">AWB64_04891</name>
</gene>
<dbReference type="Proteomes" id="UP000054893">
    <property type="component" value="Unassembled WGS sequence"/>
</dbReference>
<dbReference type="RefSeq" id="WP_244164190.1">
    <property type="nucleotide sequence ID" value="NZ_FCOC02000019.1"/>
</dbReference>
<accession>A0A158HQV9</accession>